<dbReference type="GO" id="GO:0004559">
    <property type="term" value="F:alpha-mannosidase activity"/>
    <property type="evidence" value="ECO:0007669"/>
    <property type="project" value="InterPro"/>
</dbReference>
<dbReference type="Pfam" id="PF09261">
    <property type="entry name" value="Alpha-mann_mid"/>
    <property type="match status" value="1"/>
</dbReference>
<accession>A0A0S6WA78</accession>
<dbReference type="Pfam" id="PF22907">
    <property type="entry name" value="Ams1-like_1st"/>
    <property type="match status" value="1"/>
</dbReference>
<dbReference type="HOGENOM" id="CLU_003442_0_1_0"/>
<dbReference type="SUPFAM" id="SSF74650">
    <property type="entry name" value="Galactose mutarotase-like"/>
    <property type="match status" value="1"/>
</dbReference>
<dbReference type="GO" id="GO:0046872">
    <property type="term" value="F:metal ion binding"/>
    <property type="evidence" value="ECO:0007669"/>
    <property type="project" value="UniProtKB-KW"/>
</dbReference>
<evidence type="ECO:0000259" key="5">
    <source>
        <dbReference type="SMART" id="SM00872"/>
    </source>
</evidence>
<dbReference type="PANTHER" id="PTHR46017:SF1">
    <property type="entry name" value="ALPHA-MANNOSIDASE 2C1"/>
    <property type="match status" value="1"/>
</dbReference>
<dbReference type="InterPro" id="IPR027291">
    <property type="entry name" value="Glyco_hydro_38_N_sf"/>
</dbReference>
<dbReference type="InterPro" id="IPR011013">
    <property type="entry name" value="Gal_mutarotase_sf_dom"/>
</dbReference>
<evidence type="ECO:0000256" key="2">
    <source>
        <dbReference type="ARBA" id="ARBA00022723"/>
    </source>
</evidence>
<comment type="similarity">
    <text evidence="1">Belongs to the glycosyl hydrolase 38 family.</text>
</comment>
<keyword evidence="4" id="KW-0326">Glycosidase</keyword>
<dbReference type="eggNOG" id="COG0383">
    <property type="taxonomic scope" value="Bacteria"/>
</dbReference>
<reference evidence="6" key="1">
    <citation type="journal article" date="2015" name="PeerJ">
        <title>First genomic representation of candidate bacterial phylum KSB3 points to enhanced environmental sensing as a trigger of wastewater bulking.</title>
        <authorList>
            <person name="Sekiguchi Y."/>
            <person name="Ohashi A."/>
            <person name="Parks D.H."/>
            <person name="Yamauchi T."/>
            <person name="Tyson G.W."/>
            <person name="Hugenholtz P."/>
        </authorList>
    </citation>
    <scope>NUCLEOTIDE SEQUENCE [LARGE SCALE GENOMIC DNA]</scope>
</reference>
<dbReference type="InterPro" id="IPR015341">
    <property type="entry name" value="Glyco_hydro_38_cen"/>
</dbReference>
<dbReference type="Gene3D" id="2.60.40.2220">
    <property type="match status" value="1"/>
</dbReference>
<dbReference type="InterPro" id="IPR011682">
    <property type="entry name" value="Glyco_hydro_38_C"/>
</dbReference>
<dbReference type="CDD" id="cd10789">
    <property type="entry name" value="GH38N_AMII_ER_cytosolic"/>
    <property type="match status" value="1"/>
</dbReference>
<evidence type="ECO:0000313" key="6">
    <source>
        <dbReference type="EMBL" id="GAK55404.1"/>
    </source>
</evidence>
<dbReference type="Gene3D" id="3.20.110.10">
    <property type="entry name" value="Glycoside hydrolase 38, N terminal domain"/>
    <property type="match status" value="1"/>
</dbReference>
<dbReference type="Proteomes" id="UP000030661">
    <property type="component" value="Unassembled WGS sequence"/>
</dbReference>
<dbReference type="Pfam" id="PF01074">
    <property type="entry name" value="Glyco_hydro_38N"/>
    <property type="match status" value="1"/>
</dbReference>
<evidence type="ECO:0000256" key="1">
    <source>
        <dbReference type="ARBA" id="ARBA00009792"/>
    </source>
</evidence>
<dbReference type="GO" id="GO:0006013">
    <property type="term" value="P:mannose metabolic process"/>
    <property type="evidence" value="ECO:0007669"/>
    <property type="project" value="InterPro"/>
</dbReference>
<evidence type="ECO:0000313" key="7">
    <source>
        <dbReference type="Proteomes" id="UP000030661"/>
    </source>
</evidence>
<dbReference type="GO" id="GO:0030246">
    <property type="term" value="F:carbohydrate binding"/>
    <property type="evidence" value="ECO:0007669"/>
    <property type="project" value="InterPro"/>
</dbReference>
<dbReference type="SUPFAM" id="SSF88713">
    <property type="entry name" value="Glycoside hydrolase/deacetylase"/>
    <property type="match status" value="1"/>
</dbReference>
<dbReference type="Pfam" id="PF17677">
    <property type="entry name" value="Glyco_hydro38C2"/>
    <property type="match status" value="1"/>
</dbReference>
<organism evidence="6">
    <name type="scientific">Vecturithrix granuli</name>
    <dbReference type="NCBI Taxonomy" id="1499967"/>
    <lineage>
        <taxon>Bacteria</taxon>
        <taxon>Candidatus Moduliflexota</taxon>
        <taxon>Candidatus Vecturitrichia</taxon>
        <taxon>Candidatus Vecturitrichales</taxon>
        <taxon>Candidatus Vecturitrichaceae</taxon>
        <taxon>Candidatus Vecturithrix</taxon>
    </lineage>
</organism>
<keyword evidence="3" id="KW-0378">Hydrolase</keyword>
<dbReference type="GO" id="GO:0009313">
    <property type="term" value="P:oligosaccharide catabolic process"/>
    <property type="evidence" value="ECO:0007669"/>
    <property type="project" value="TreeGrafter"/>
</dbReference>
<gene>
    <name evidence="6" type="ORF">U27_02237</name>
</gene>
<dbReference type="SUPFAM" id="SSF88688">
    <property type="entry name" value="Families 57/38 glycoside transferase middle domain"/>
    <property type="match status" value="1"/>
</dbReference>
<dbReference type="InterPro" id="IPR028995">
    <property type="entry name" value="Glyco_hydro_57/38_cen_sf"/>
</dbReference>
<dbReference type="STRING" id="1499967.U27_02237"/>
<keyword evidence="7" id="KW-1185">Reference proteome</keyword>
<dbReference type="Gene3D" id="2.70.98.30">
    <property type="entry name" value="Golgi alpha-mannosidase II, domain 4"/>
    <property type="match status" value="1"/>
</dbReference>
<dbReference type="SMART" id="SM00872">
    <property type="entry name" value="Alpha-mann_mid"/>
    <property type="match status" value="1"/>
</dbReference>
<dbReference type="AlphaFoldDB" id="A0A0S6WA78"/>
<dbReference type="Pfam" id="PF07748">
    <property type="entry name" value="Glyco_hydro_38C"/>
    <property type="match status" value="1"/>
</dbReference>
<dbReference type="Gene3D" id="1.20.1270.50">
    <property type="entry name" value="Glycoside hydrolase family 38, central domain"/>
    <property type="match status" value="1"/>
</dbReference>
<keyword evidence="2" id="KW-0479">Metal-binding</keyword>
<dbReference type="InterPro" id="IPR011330">
    <property type="entry name" value="Glyco_hydro/deAcase_b/a-brl"/>
</dbReference>
<dbReference type="PANTHER" id="PTHR46017">
    <property type="entry name" value="ALPHA-MANNOSIDASE 2C1"/>
    <property type="match status" value="1"/>
</dbReference>
<dbReference type="FunFam" id="1.20.1270.50:FF:000004">
    <property type="entry name" value="alpha-mannosidase 2C1 isoform X1"/>
    <property type="match status" value="1"/>
</dbReference>
<proteinExistence type="inferred from homology"/>
<feature type="domain" description="Glycoside hydrolase family 38 central" evidence="5">
    <location>
        <begin position="537"/>
        <end position="624"/>
    </location>
</feature>
<dbReference type="InterPro" id="IPR041147">
    <property type="entry name" value="GH38_C"/>
</dbReference>
<evidence type="ECO:0000256" key="3">
    <source>
        <dbReference type="ARBA" id="ARBA00022801"/>
    </source>
</evidence>
<name>A0A0S6WA78_VECG1</name>
<sequence>MYFDIEFLLIYHSCSFKKESMLIAKCQQRIKQYLGFLEKQCYTTVTALPVEAAETQQIYRSVPQDLEWKPVEMPFLYGKEWTTYWLRTRYAVAEQEEGKELYLHATPQSECLVFLNNTPVSAINLWHEKVKLTDAARSGEQFEIALEMYSGHPYPGASPFDKPSIMVSIAAAFMIPGFKAQYPFTLSTAEILAKNRDVYDLYYDAWVLFELTKQLPENSLRKHRILHDLFYGLSQIHFTADKAELQEQIRQTGRTIKPLLQIQNSSTTPKVYIMGHAHIDHAWLWPIWETHRKAARTFACMSYYAREFPEFRFIQSQPAQLETLKMQYPAIFEEVKQAYQRGQWEPNGGMYVEADCNIPNGESLIRQFLVGRLTTEALLNYRSDTLWLPDVFGYAANLPQILKGCNITYFVTNKMNWNDTTRFPYDTFLWKGIDGTGVNTHFITARKEGYNGKVTPENLADAWQHVQHKEVQCGVILPIGEGDGGGGTIRADLELAKRVRDLEGCPKTRWTTASEALAEIFQEARHLPEWRGELYLELHRGTYTTQAQTKHWNRKLEHALRETEFLATLAMPSVYHQLFKQTGGVPYPTEQLLTQWKVLLIHQFHDIIPGSSIKEVYADAMKSYNAINQELNILQHASHTALCEVFDTAQGENPLICLNSLSWDRNSKVAISGQNLSETSCLTSQGRKHPLQKTKNLESEMEYVAFVDVPAMGGRVYYLDRQGSSLDTPLFQYENPRLETPWYQVQFDAAMRISSLVDKETSKEYVKSDMALNTLQTAEDLPILWDAWDIDVDYQLKLHNEERLIASEAISCGPLFWQVRNRYQIGKASTLVQDIFFYTSHKRIDFVTSVDWREDHQLLKALFPLQISAEKVKCDIQYGHVERNTHTNTLADRAQFEICAHKWIALDDGSFGAALLNDCKYGHDVSGSELRLTLLKSSKAPDSEADMGTHAFTYAFLPYQGAFTVENVVRSAYDLNIPLTVVNAEPKKREKSMFSLFRIDNPNVILATVKKAEGEEALILRLYEASGGEQHATLSTALEVKTAWFTNMLEDTGQTIALEHGKIPLTFRGFEIKTLKFAWE</sequence>
<protein>
    <recommendedName>
        <fullName evidence="5">Glycoside hydrolase family 38 central domain-containing protein</fullName>
    </recommendedName>
</protein>
<dbReference type="InterPro" id="IPR000602">
    <property type="entry name" value="Glyco_hydro_38_N"/>
</dbReference>
<evidence type="ECO:0000256" key="4">
    <source>
        <dbReference type="ARBA" id="ARBA00023295"/>
    </source>
</evidence>
<dbReference type="InterPro" id="IPR037094">
    <property type="entry name" value="Glyco_hydro_38_cen_sf"/>
</dbReference>
<dbReference type="EMBL" id="DF820463">
    <property type="protein sequence ID" value="GAK55404.1"/>
    <property type="molecule type" value="Genomic_DNA"/>
</dbReference>
<dbReference type="InterPro" id="IPR054723">
    <property type="entry name" value="Ams1-like_N"/>
</dbReference>